<dbReference type="AlphaFoldDB" id="A0AAV9Y1P2"/>
<proteinExistence type="predicted"/>
<evidence type="ECO:0000313" key="2">
    <source>
        <dbReference type="EMBL" id="KAK6590484.1"/>
    </source>
</evidence>
<protein>
    <submittedName>
        <fullName evidence="2">Signal peptide protein</fullName>
    </submittedName>
</protein>
<reference evidence="2 3" key="1">
    <citation type="submission" date="2023-10" db="EMBL/GenBank/DDBJ databases">
        <title>Comparative genomics analysis reveals potential genetic determinants of host preference in Cryptosporidium xiaoi.</title>
        <authorList>
            <person name="Xiao L."/>
            <person name="Li J."/>
        </authorList>
    </citation>
    <scope>NUCLEOTIDE SEQUENCE [LARGE SCALE GENOMIC DNA]</scope>
    <source>
        <strain evidence="2 3">52996</strain>
    </source>
</reference>
<keyword evidence="3" id="KW-1185">Reference proteome</keyword>
<accession>A0AAV9Y1P2</accession>
<evidence type="ECO:0000256" key="1">
    <source>
        <dbReference type="SAM" id="SignalP"/>
    </source>
</evidence>
<sequence>MNPDRLSIIFILLFCVLFVSSKTFKRLFVNSLGENSKNSIGNSEDEDLRPQVISCKWFKGCVDVSTFDIFKGKARTCENCEEVVEMLTHLPISSMKNNNIFISSTRGISFKSKELNQGSKVSMIDELDTLASYQKKIIVYGNFKPIGKIECASNKENKQKLIFEFFLQYIQTNYDLVIDLNMDNIFNAKQEESPKVISDWNLTRESKGHSIYFFKTIEKDITQGLEYVSDIFLLGKNNTLPLLELICYSKKGCNANQFKVFATISCPKNKNKVEKNRRLKINDVVTLIRLIKKNSTYKKYISRIKLFIETLLKILERKVKSQELSYKCTNEIVEWIKELCVLLGISSDEIFKSKAYFFEAMDIDKIKEYERDQGTYSNISSEVTAEQYLYLENILIPGVK</sequence>
<feature type="chain" id="PRO_5043463153" evidence="1">
    <location>
        <begin position="22"/>
        <end position="400"/>
    </location>
</feature>
<name>A0AAV9Y1P2_9CRYT</name>
<feature type="signal peptide" evidence="1">
    <location>
        <begin position="1"/>
        <end position="21"/>
    </location>
</feature>
<dbReference type="Proteomes" id="UP001311799">
    <property type="component" value="Unassembled WGS sequence"/>
</dbReference>
<evidence type="ECO:0000313" key="3">
    <source>
        <dbReference type="Proteomes" id="UP001311799"/>
    </source>
</evidence>
<gene>
    <name evidence="2" type="ORF">RS030_152309</name>
</gene>
<keyword evidence="1" id="KW-0732">Signal</keyword>
<comment type="caution">
    <text evidence="2">The sequence shown here is derived from an EMBL/GenBank/DDBJ whole genome shotgun (WGS) entry which is preliminary data.</text>
</comment>
<dbReference type="EMBL" id="JAWDEY010000006">
    <property type="protein sequence ID" value="KAK6590484.1"/>
    <property type="molecule type" value="Genomic_DNA"/>
</dbReference>
<organism evidence="2 3">
    <name type="scientific">Cryptosporidium xiaoi</name>
    <dbReference type="NCBI Taxonomy" id="659607"/>
    <lineage>
        <taxon>Eukaryota</taxon>
        <taxon>Sar</taxon>
        <taxon>Alveolata</taxon>
        <taxon>Apicomplexa</taxon>
        <taxon>Conoidasida</taxon>
        <taxon>Coccidia</taxon>
        <taxon>Eucoccidiorida</taxon>
        <taxon>Eimeriorina</taxon>
        <taxon>Cryptosporidiidae</taxon>
        <taxon>Cryptosporidium</taxon>
    </lineage>
</organism>